<dbReference type="InterPro" id="IPR003797">
    <property type="entry name" value="DegV"/>
</dbReference>
<protein>
    <submittedName>
        <fullName evidence="1">DegV family protein</fullName>
    </submittedName>
</protein>
<reference evidence="1" key="2">
    <citation type="submission" date="2021-09" db="EMBL/GenBank/DDBJ databases">
        <authorList>
            <person name="Gilroy R."/>
        </authorList>
    </citation>
    <scope>NUCLEOTIDE SEQUENCE</scope>
    <source>
        <strain evidence="1">ChiSjej5B23-16112</strain>
    </source>
</reference>
<evidence type="ECO:0000313" key="1">
    <source>
        <dbReference type="EMBL" id="HJF94964.1"/>
    </source>
</evidence>
<sequence>MEEYVDYFRPWVEEGYEIIHINIGGALSSSHQNCCLAASELGHVYPVDSCNLSSHCGPNTLGILFETL</sequence>
<dbReference type="Pfam" id="PF02645">
    <property type="entry name" value="DegV"/>
    <property type="match status" value="1"/>
</dbReference>
<name>A0A921I2U5_9FIRM</name>
<reference evidence="1" key="1">
    <citation type="journal article" date="2021" name="PeerJ">
        <title>Extensive microbial diversity within the chicken gut microbiome revealed by metagenomics and culture.</title>
        <authorList>
            <person name="Gilroy R."/>
            <person name="Ravi A."/>
            <person name="Getino M."/>
            <person name="Pursley I."/>
            <person name="Horton D.L."/>
            <person name="Alikhan N.F."/>
            <person name="Baker D."/>
            <person name="Gharbi K."/>
            <person name="Hall N."/>
            <person name="Watson M."/>
            <person name="Adriaenssens E.M."/>
            <person name="Foster-Nyarko E."/>
            <person name="Jarju S."/>
            <person name="Secka A."/>
            <person name="Antonio M."/>
            <person name="Oren A."/>
            <person name="Chaudhuri R.R."/>
            <person name="La Ragione R."/>
            <person name="Hildebrand F."/>
            <person name="Pallen M.J."/>
        </authorList>
    </citation>
    <scope>NUCLEOTIDE SEQUENCE</scope>
    <source>
        <strain evidence="1">ChiSjej5B23-16112</strain>
    </source>
</reference>
<organism evidence="1 2">
    <name type="scientific">Lachnoclostridium phocaeense</name>
    <dbReference type="NCBI Taxonomy" id="1871021"/>
    <lineage>
        <taxon>Bacteria</taxon>
        <taxon>Bacillati</taxon>
        <taxon>Bacillota</taxon>
        <taxon>Clostridia</taxon>
        <taxon>Lachnospirales</taxon>
        <taxon>Lachnospiraceae</taxon>
    </lineage>
</organism>
<comment type="caution">
    <text evidence="1">The sequence shown here is derived from an EMBL/GenBank/DDBJ whole genome shotgun (WGS) entry which is preliminary data.</text>
</comment>
<dbReference type="Gene3D" id="3.40.50.10440">
    <property type="entry name" value="Dihydroxyacetone kinase, domain 1"/>
    <property type="match status" value="1"/>
</dbReference>
<gene>
    <name evidence="1" type="ORF">K8V82_09280</name>
</gene>
<accession>A0A921I2U5</accession>
<evidence type="ECO:0000313" key="2">
    <source>
        <dbReference type="Proteomes" id="UP000769156"/>
    </source>
</evidence>
<dbReference type="AlphaFoldDB" id="A0A921I2U5"/>
<dbReference type="SUPFAM" id="SSF82549">
    <property type="entry name" value="DAK1/DegV-like"/>
    <property type="match status" value="1"/>
</dbReference>
<dbReference type="Proteomes" id="UP000769156">
    <property type="component" value="Unassembled WGS sequence"/>
</dbReference>
<proteinExistence type="predicted"/>
<dbReference type="EMBL" id="DYVY01000153">
    <property type="protein sequence ID" value="HJF94964.1"/>
    <property type="molecule type" value="Genomic_DNA"/>
</dbReference>